<name>A0A9X7Q601_9ENTR</name>
<dbReference type="RefSeq" id="WP_046695767.1">
    <property type="nucleotide sequence ID" value="NZ_CAXOEY010000036.1"/>
</dbReference>
<gene>
    <name evidence="1" type="ORF">DL189_09100</name>
</gene>
<comment type="caution">
    <text evidence="1">The sequence shown here is derived from an EMBL/GenBank/DDBJ whole genome shotgun (WGS) entry which is preliminary data.</text>
</comment>
<organism evidence="1 2">
    <name type="scientific">Enterobacter hormaechei</name>
    <dbReference type="NCBI Taxonomy" id="158836"/>
    <lineage>
        <taxon>Bacteria</taxon>
        <taxon>Pseudomonadati</taxon>
        <taxon>Pseudomonadota</taxon>
        <taxon>Gammaproteobacteria</taxon>
        <taxon>Enterobacterales</taxon>
        <taxon>Enterobacteriaceae</taxon>
        <taxon>Enterobacter</taxon>
        <taxon>Enterobacter cloacae complex</taxon>
    </lineage>
</organism>
<evidence type="ECO:0000313" key="2">
    <source>
        <dbReference type="Proteomes" id="UP000246375"/>
    </source>
</evidence>
<dbReference type="Proteomes" id="UP000246375">
    <property type="component" value="Unassembled WGS sequence"/>
</dbReference>
<evidence type="ECO:0000313" key="1">
    <source>
        <dbReference type="EMBL" id="PXB41118.1"/>
    </source>
</evidence>
<sequence length="159" mass="18612">MINPIENAFNEIASLLGSDEESNHISMTINTSPECYLEAIERSEIEYERIRNDTTDINKICNTLSKTEDIVERVKNHIFFDDHEIVYQDNTKRYGRLDADPEIVNAWDRLACNLHISSDVEFFAHEEYESHIEKKDGLTYNEAHKRTIEAGFVWNLKEE</sequence>
<protein>
    <submittedName>
        <fullName evidence="1">Uncharacterized protein</fullName>
    </submittedName>
</protein>
<proteinExistence type="predicted"/>
<reference evidence="1 2" key="1">
    <citation type="submission" date="2018-05" db="EMBL/GenBank/DDBJ databases">
        <title>Evaluation of testing and processing parameters for the GenePOC Carba assay.</title>
        <authorList>
            <person name="Walsh T.R."/>
        </authorList>
    </citation>
    <scope>NUCLEOTIDE SEQUENCE [LARGE SCALE GENOMIC DNA]</scope>
    <source>
        <strain evidence="1 2">PECIMP</strain>
    </source>
</reference>
<dbReference type="EMBL" id="QHMI01000006">
    <property type="protein sequence ID" value="PXB41118.1"/>
    <property type="molecule type" value="Genomic_DNA"/>
</dbReference>
<dbReference type="AlphaFoldDB" id="A0A9X7Q601"/>
<accession>A0A9X7Q601</accession>